<dbReference type="RefSeq" id="WP_206101133.1">
    <property type="nucleotide sequence ID" value="NZ_CP070969.1"/>
</dbReference>
<organism evidence="1 2">
    <name type="scientific">Paenibacillus tianjinensis</name>
    <dbReference type="NCBI Taxonomy" id="2810347"/>
    <lineage>
        <taxon>Bacteria</taxon>
        <taxon>Bacillati</taxon>
        <taxon>Bacillota</taxon>
        <taxon>Bacilli</taxon>
        <taxon>Bacillales</taxon>
        <taxon>Paenibacillaceae</taxon>
        <taxon>Paenibacillus</taxon>
    </lineage>
</organism>
<protein>
    <submittedName>
        <fullName evidence="1">Uncharacterized protein</fullName>
    </submittedName>
</protein>
<proteinExistence type="predicted"/>
<dbReference type="EMBL" id="CP070969">
    <property type="protein sequence ID" value="QSF43500.1"/>
    <property type="molecule type" value="Genomic_DNA"/>
</dbReference>
<evidence type="ECO:0000313" key="1">
    <source>
        <dbReference type="EMBL" id="QSF43500.1"/>
    </source>
</evidence>
<accession>A0ABX7L5U7</accession>
<gene>
    <name evidence="1" type="ORF">JRJ22_19755</name>
</gene>
<evidence type="ECO:0000313" key="2">
    <source>
        <dbReference type="Proteomes" id="UP000663452"/>
    </source>
</evidence>
<name>A0ABX7L5U7_9BACL</name>
<dbReference type="Proteomes" id="UP000663452">
    <property type="component" value="Chromosome"/>
</dbReference>
<keyword evidence="2" id="KW-1185">Reference proteome</keyword>
<sequence length="94" mass="10716">MTTAILTQVKKVTPIETLIKRASRAVSAATCGDIKCNEYTSAELRRVFLELAEDGAWAAYQGNGMFEDGYNEMHIDEMSDRWIARKLIYEFECE</sequence>
<reference evidence="1 2" key="1">
    <citation type="submission" date="2021-02" db="EMBL/GenBank/DDBJ databases">
        <title>Paenibacillus tianjinensis sp. nov.</title>
        <authorList>
            <person name="Liu H."/>
        </authorList>
    </citation>
    <scope>NUCLEOTIDE SEQUENCE [LARGE SCALE GENOMIC DNA]</scope>
    <source>
        <strain evidence="1 2">TB2019</strain>
    </source>
</reference>